<evidence type="ECO:0000313" key="2">
    <source>
        <dbReference type="Proteomes" id="UP000001557"/>
    </source>
</evidence>
<dbReference type="KEGG" id="sbl:Sbal_1274"/>
<accession>A3D229</accession>
<proteinExistence type="predicted"/>
<name>A3D229_SHEB5</name>
<keyword evidence="2" id="KW-1185">Reference proteome</keyword>
<dbReference type="OrthoDB" id="6269821at2"/>
<protein>
    <submittedName>
        <fullName evidence="1">Uncharacterized protein</fullName>
    </submittedName>
</protein>
<dbReference type="RefSeq" id="WP_011846214.1">
    <property type="nucleotide sequence ID" value="NC_009052.1"/>
</dbReference>
<dbReference type="AlphaFoldDB" id="A3D229"/>
<sequence length="81" mass="8644">MKLANINACEIKVATVYVITCFMCDKELHLAATTIDSNVGDAAAMAAAQGWHSYQTDDESCSIACPSCIKEVQENEAEANA</sequence>
<reference evidence="1 2" key="1">
    <citation type="submission" date="2007-02" db="EMBL/GenBank/DDBJ databases">
        <title>Complete sequence of chromosome of Shewanella baltica OS155.</title>
        <authorList>
            <consortium name="US DOE Joint Genome Institute"/>
            <person name="Copeland A."/>
            <person name="Lucas S."/>
            <person name="Lapidus A."/>
            <person name="Barry K."/>
            <person name="Detter J.C."/>
            <person name="Glavina del Rio T."/>
            <person name="Hammon N."/>
            <person name="Israni S."/>
            <person name="Dalin E."/>
            <person name="Tice H."/>
            <person name="Pitluck S."/>
            <person name="Sims D.R."/>
            <person name="Brettin T."/>
            <person name="Bruce D."/>
            <person name="Han C."/>
            <person name="Tapia R."/>
            <person name="Brainard J."/>
            <person name="Schmutz J."/>
            <person name="Larimer F."/>
            <person name="Land M."/>
            <person name="Hauser L."/>
            <person name="Kyrpides N."/>
            <person name="Mikhailova N."/>
            <person name="Brettar I."/>
            <person name="Klappenbach J."/>
            <person name="Konstantinidis K."/>
            <person name="Rodrigues J."/>
            <person name="Tiedje J."/>
            <person name="Richardson P."/>
        </authorList>
    </citation>
    <scope>NUCLEOTIDE SEQUENCE [LARGE SCALE GENOMIC DNA]</scope>
    <source>
        <strain evidence="2">OS155 / ATCC BAA-1091</strain>
    </source>
</reference>
<dbReference type="EMBL" id="CP000563">
    <property type="protein sequence ID" value="ABN60792.1"/>
    <property type="molecule type" value="Genomic_DNA"/>
</dbReference>
<evidence type="ECO:0000313" key="1">
    <source>
        <dbReference type="EMBL" id="ABN60792.1"/>
    </source>
</evidence>
<dbReference type="HOGENOM" id="CLU_2571939_0_0_6"/>
<organism evidence="1 2">
    <name type="scientific">Shewanella baltica (strain OS155 / ATCC BAA-1091)</name>
    <dbReference type="NCBI Taxonomy" id="325240"/>
    <lineage>
        <taxon>Bacteria</taxon>
        <taxon>Pseudomonadati</taxon>
        <taxon>Pseudomonadota</taxon>
        <taxon>Gammaproteobacteria</taxon>
        <taxon>Alteromonadales</taxon>
        <taxon>Shewanellaceae</taxon>
        <taxon>Shewanella</taxon>
    </lineage>
</organism>
<dbReference type="STRING" id="325240.Sbal_1274"/>
<gene>
    <name evidence="1" type="ordered locus">Sbal_1274</name>
</gene>
<dbReference type="Proteomes" id="UP000001557">
    <property type="component" value="Chromosome"/>
</dbReference>